<accession>A0ABM3R593</accession>
<evidence type="ECO:0000313" key="2">
    <source>
        <dbReference type="Proteomes" id="UP000813463"/>
    </source>
</evidence>
<dbReference type="Proteomes" id="UP000813463">
    <property type="component" value="Chromosome 1"/>
</dbReference>
<keyword evidence="1" id="KW-0732">Signal</keyword>
<dbReference type="GeneID" id="130466070"/>
<protein>
    <recommendedName>
        <fullName evidence="4">Granulins domain-containing protein</fullName>
    </recommendedName>
</protein>
<feature type="chain" id="PRO_5046689515" description="Granulins domain-containing protein" evidence="1">
    <location>
        <begin position="26"/>
        <end position="101"/>
    </location>
</feature>
<feature type="signal peptide" evidence="1">
    <location>
        <begin position="1"/>
        <end position="25"/>
    </location>
</feature>
<evidence type="ECO:0008006" key="4">
    <source>
        <dbReference type="Google" id="ProtNLM"/>
    </source>
</evidence>
<evidence type="ECO:0000256" key="1">
    <source>
        <dbReference type="SAM" id="SignalP"/>
    </source>
</evidence>
<gene>
    <name evidence="3" type="primary">LOC130466070</name>
</gene>
<reference evidence="2" key="1">
    <citation type="journal article" date="2021" name="Nat. Commun.">
        <title>Genomic analyses provide insights into spinach domestication and the genetic basis of agronomic traits.</title>
        <authorList>
            <person name="Cai X."/>
            <person name="Sun X."/>
            <person name="Xu C."/>
            <person name="Sun H."/>
            <person name="Wang X."/>
            <person name="Ge C."/>
            <person name="Zhang Z."/>
            <person name="Wang Q."/>
            <person name="Fei Z."/>
            <person name="Jiao C."/>
            <person name="Wang Q."/>
        </authorList>
    </citation>
    <scope>NUCLEOTIDE SEQUENCE [LARGE SCALE GENOMIC DNA]</scope>
    <source>
        <strain evidence="2">cv. Varoflay</strain>
    </source>
</reference>
<organism evidence="2 3">
    <name type="scientific">Spinacia oleracea</name>
    <name type="common">Spinach</name>
    <dbReference type="NCBI Taxonomy" id="3562"/>
    <lineage>
        <taxon>Eukaryota</taxon>
        <taxon>Viridiplantae</taxon>
        <taxon>Streptophyta</taxon>
        <taxon>Embryophyta</taxon>
        <taxon>Tracheophyta</taxon>
        <taxon>Spermatophyta</taxon>
        <taxon>Magnoliopsida</taxon>
        <taxon>eudicotyledons</taxon>
        <taxon>Gunneridae</taxon>
        <taxon>Pentapetalae</taxon>
        <taxon>Caryophyllales</taxon>
        <taxon>Chenopodiaceae</taxon>
        <taxon>Chenopodioideae</taxon>
        <taxon>Anserineae</taxon>
        <taxon>Spinacia</taxon>
    </lineage>
</organism>
<reference evidence="3" key="2">
    <citation type="submission" date="2025-08" db="UniProtKB">
        <authorList>
            <consortium name="RefSeq"/>
        </authorList>
    </citation>
    <scope>IDENTIFICATION</scope>
    <source>
        <tissue evidence="3">Leaf</tissue>
    </source>
</reference>
<dbReference type="RefSeq" id="XP_056690783.1">
    <property type="nucleotide sequence ID" value="XM_056834805.1"/>
</dbReference>
<proteinExistence type="predicted"/>
<sequence length="101" mass="10819">MEGKHQRINIIAVLILLSLVQLMSSGKVVGCGTGSDGCGAFNWCCDGYHCSNLLSGGVCEQDRCRFLGEGCAISPWDINESCCEGYTCNYIIEGFGHCTKA</sequence>
<keyword evidence="2" id="KW-1185">Reference proteome</keyword>
<evidence type="ECO:0000313" key="3">
    <source>
        <dbReference type="RefSeq" id="XP_056690783.1"/>
    </source>
</evidence>
<name>A0ABM3R593_SPIOL</name>